<accession>A0AAV9CDW1</accession>
<name>A0AAV9CDW1_ACOCL</name>
<sequence length="64" mass="7566">MRLASEFRLSFTAVECNGRVVMRSVTQLQPFFRMGYMRDFVDVGWGEMDRARRVRPVYTPCRSV</sequence>
<comment type="caution">
    <text evidence="1">The sequence shown here is derived from an EMBL/GenBank/DDBJ whole genome shotgun (WGS) entry which is preliminary data.</text>
</comment>
<gene>
    <name evidence="1" type="ORF">QJS10_CPB19g00977</name>
</gene>
<proteinExistence type="predicted"/>
<keyword evidence="2" id="KW-1185">Reference proteome</keyword>
<evidence type="ECO:0000313" key="1">
    <source>
        <dbReference type="EMBL" id="KAK1287233.1"/>
    </source>
</evidence>
<evidence type="ECO:0000313" key="2">
    <source>
        <dbReference type="Proteomes" id="UP001180020"/>
    </source>
</evidence>
<dbReference type="Proteomes" id="UP001180020">
    <property type="component" value="Unassembled WGS sequence"/>
</dbReference>
<reference evidence="1" key="2">
    <citation type="submission" date="2023-06" db="EMBL/GenBank/DDBJ databases">
        <authorList>
            <person name="Ma L."/>
            <person name="Liu K.-W."/>
            <person name="Li Z."/>
            <person name="Hsiao Y.-Y."/>
            <person name="Qi Y."/>
            <person name="Fu T."/>
            <person name="Tang G."/>
            <person name="Zhang D."/>
            <person name="Sun W.-H."/>
            <person name="Liu D.-K."/>
            <person name="Li Y."/>
            <person name="Chen G.-Z."/>
            <person name="Liu X.-D."/>
            <person name="Liao X.-Y."/>
            <person name="Jiang Y.-T."/>
            <person name="Yu X."/>
            <person name="Hao Y."/>
            <person name="Huang J."/>
            <person name="Zhao X.-W."/>
            <person name="Ke S."/>
            <person name="Chen Y.-Y."/>
            <person name="Wu W.-L."/>
            <person name="Hsu J.-L."/>
            <person name="Lin Y.-F."/>
            <person name="Huang M.-D."/>
            <person name="Li C.-Y."/>
            <person name="Huang L."/>
            <person name="Wang Z.-W."/>
            <person name="Zhao X."/>
            <person name="Zhong W.-Y."/>
            <person name="Peng D.-H."/>
            <person name="Ahmad S."/>
            <person name="Lan S."/>
            <person name="Zhang J.-S."/>
            <person name="Tsai W.-C."/>
            <person name="Van De Peer Y."/>
            <person name="Liu Z.-J."/>
        </authorList>
    </citation>
    <scope>NUCLEOTIDE SEQUENCE</scope>
    <source>
        <strain evidence="1">CP</strain>
        <tissue evidence="1">Leaves</tissue>
    </source>
</reference>
<organism evidence="1 2">
    <name type="scientific">Acorus calamus</name>
    <name type="common">Sweet flag</name>
    <dbReference type="NCBI Taxonomy" id="4465"/>
    <lineage>
        <taxon>Eukaryota</taxon>
        <taxon>Viridiplantae</taxon>
        <taxon>Streptophyta</taxon>
        <taxon>Embryophyta</taxon>
        <taxon>Tracheophyta</taxon>
        <taxon>Spermatophyta</taxon>
        <taxon>Magnoliopsida</taxon>
        <taxon>Liliopsida</taxon>
        <taxon>Acoraceae</taxon>
        <taxon>Acorus</taxon>
    </lineage>
</organism>
<protein>
    <submittedName>
        <fullName evidence="1">Uncharacterized protein</fullName>
    </submittedName>
</protein>
<reference evidence="1" key="1">
    <citation type="journal article" date="2023" name="Nat. Commun.">
        <title>Diploid and tetraploid genomes of Acorus and the evolution of monocots.</title>
        <authorList>
            <person name="Ma L."/>
            <person name="Liu K.W."/>
            <person name="Li Z."/>
            <person name="Hsiao Y.Y."/>
            <person name="Qi Y."/>
            <person name="Fu T."/>
            <person name="Tang G.D."/>
            <person name="Zhang D."/>
            <person name="Sun W.H."/>
            <person name="Liu D.K."/>
            <person name="Li Y."/>
            <person name="Chen G.Z."/>
            <person name="Liu X.D."/>
            <person name="Liao X.Y."/>
            <person name="Jiang Y.T."/>
            <person name="Yu X."/>
            <person name="Hao Y."/>
            <person name="Huang J."/>
            <person name="Zhao X.W."/>
            <person name="Ke S."/>
            <person name="Chen Y.Y."/>
            <person name="Wu W.L."/>
            <person name="Hsu J.L."/>
            <person name="Lin Y.F."/>
            <person name="Huang M.D."/>
            <person name="Li C.Y."/>
            <person name="Huang L."/>
            <person name="Wang Z.W."/>
            <person name="Zhao X."/>
            <person name="Zhong W.Y."/>
            <person name="Peng D.H."/>
            <person name="Ahmad S."/>
            <person name="Lan S."/>
            <person name="Zhang J.S."/>
            <person name="Tsai W.C."/>
            <person name="Van de Peer Y."/>
            <person name="Liu Z.J."/>
        </authorList>
    </citation>
    <scope>NUCLEOTIDE SEQUENCE</scope>
    <source>
        <strain evidence="1">CP</strain>
    </source>
</reference>
<dbReference type="AlphaFoldDB" id="A0AAV9CDW1"/>
<dbReference type="EMBL" id="JAUJYO010000019">
    <property type="protein sequence ID" value="KAK1287233.1"/>
    <property type="molecule type" value="Genomic_DNA"/>
</dbReference>